<keyword evidence="1" id="KW-0812">Transmembrane</keyword>
<proteinExistence type="predicted"/>
<dbReference type="InterPro" id="IPR018604">
    <property type="entry name" value="YycI-like"/>
</dbReference>
<organism evidence="3 4">
    <name type="scientific">Ruminiclostridium papyrosolvens DSM 2782</name>
    <dbReference type="NCBI Taxonomy" id="588581"/>
    <lineage>
        <taxon>Bacteria</taxon>
        <taxon>Bacillati</taxon>
        <taxon>Bacillota</taxon>
        <taxon>Clostridia</taxon>
        <taxon>Eubacteriales</taxon>
        <taxon>Oscillospiraceae</taxon>
        <taxon>Ruminiclostridium</taxon>
    </lineage>
</organism>
<evidence type="ECO:0000313" key="3">
    <source>
        <dbReference type="EMBL" id="EGD48213.1"/>
    </source>
</evidence>
<evidence type="ECO:0000259" key="2">
    <source>
        <dbReference type="Pfam" id="PF09648"/>
    </source>
</evidence>
<dbReference type="EMBL" id="ACXX02000004">
    <property type="protein sequence ID" value="EGD48213.1"/>
    <property type="molecule type" value="Genomic_DNA"/>
</dbReference>
<gene>
    <name evidence="3" type="ORF">Cpap_2363</name>
</gene>
<dbReference type="OrthoDB" id="2388036at2"/>
<feature type="domain" description="Regulatory protein YycH-like" evidence="2">
    <location>
        <begin position="31"/>
        <end position="271"/>
    </location>
</feature>
<evidence type="ECO:0000256" key="1">
    <source>
        <dbReference type="SAM" id="Phobius"/>
    </source>
</evidence>
<reference evidence="3" key="1">
    <citation type="submission" date="2009-07" db="EMBL/GenBank/DDBJ databases">
        <authorList>
            <consortium name="US DOE Joint Genome Institute (JGI-PGF)"/>
            <person name="Lucas S."/>
            <person name="Copeland A."/>
            <person name="Lapidus A."/>
            <person name="Glavina del Rio T."/>
            <person name="Tice H."/>
            <person name="Bruce D."/>
            <person name="Goodwin L."/>
            <person name="Pitluck S."/>
            <person name="Larimer F."/>
            <person name="Land M.L."/>
            <person name="Mouttaki H."/>
            <person name="He Z."/>
            <person name="Zhou J."/>
            <person name="Hemme C.L."/>
        </authorList>
    </citation>
    <scope>NUCLEOTIDE SEQUENCE</scope>
    <source>
        <strain evidence="3">DSM 2782</strain>
    </source>
</reference>
<dbReference type="AlphaFoldDB" id="F1TB09"/>
<name>F1TB09_9FIRM</name>
<feature type="transmembrane region" description="Helical" evidence="1">
    <location>
        <begin position="7"/>
        <end position="26"/>
    </location>
</feature>
<dbReference type="GO" id="GO:0016020">
    <property type="term" value="C:membrane"/>
    <property type="evidence" value="ECO:0007669"/>
    <property type="project" value="InterPro"/>
</dbReference>
<reference evidence="3" key="2">
    <citation type="submission" date="2011-01" db="EMBL/GenBank/DDBJ databases">
        <title>The Non-contiguous Finished genome of Clostridium papyrosolvens.</title>
        <authorList>
            <person name="Lucas S."/>
            <person name="Copeland A."/>
            <person name="Lapidus A."/>
            <person name="Cheng J.-F."/>
            <person name="Goodwin L."/>
            <person name="Pitluck S."/>
            <person name="Misra M."/>
            <person name="Chertkov O."/>
            <person name="Detter J.C."/>
            <person name="Han C."/>
            <person name="Tapia R."/>
            <person name="Land M."/>
            <person name="Hauser L."/>
            <person name="Kyrpides N."/>
            <person name="Ivanova N."/>
            <person name="Pagani I."/>
            <person name="Mouttaki H."/>
            <person name="He Z."/>
            <person name="Zhou J."/>
            <person name="Hemme C.L."/>
            <person name="Woyke T."/>
        </authorList>
    </citation>
    <scope>NUCLEOTIDE SEQUENCE [LARGE SCALE GENOMIC DNA]</scope>
    <source>
        <strain evidence="3">DSM 2782</strain>
    </source>
</reference>
<accession>F1TB09</accession>
<dbReference type="RefSeq" id="WP_004618256.1">
    <property type="nucleotide sequence ID" value="NZ_ACXX02000004.1"/>
</dbReference>
<keyword evidence="1" id="KW-1133">Transmembrane helix</keyword>
<dbReference type="eggNOG" id="COG4853">
    <property type="taxonomic scope" value="Bacteria"/>
</dbReference>
<keyword evidence="1" id="KW-0472">Membrane</keyword>
<dbReference type="Proteomes" id="UP000003860">
    <property type="component" value="Unassembled WGS sequence"/>
</dbReference>
<dbReference type="STRING" id="588581.Cpap_2363"/>
<dbReference type="Pfam" id="PF09648">
    <property type="entry name" value="YycI"/>
    <property type="match status" value="1"/>
</dbReference>
<protein>
    <recommendedName>
        <fullName evidence="2">Regulatory protein YycH-like domain-containing protein</fullName>
    </recommendedName>
</protein>
<comment type="caution">
    <text evidence="3">The sequence shown here is derived from an EMBL/GenBank/DDBJ whole genome shotgun (WGS) entry which is preliminary data.</text>
</comment>
<keyword evidence="4" id="KW-1185">Reference proteome</keyword>
<sequence>MDWKRAKIILIIVFTILNIVLAFAWYKNIKVEQVSQQTITNTGLIMAKNGINVECPIPKYKGKDYILQYKDSPLDKTKIADVLLGKGYVKSGNDTYTKDMNKLVFTSDSGFEYTGVGENNVKVYTDSKEGINAKFKALASKMGLPFDEFKQDYYPDTKKVNEKLLIYKGFYKGYEVFDNFIEIQVINKEMCGIKYQYNKPISITARRDINVIPVYQILITKMTKYQGIDICNVDMGFKGYTGVDKGTTTLYEGLSWRIRNTDGREFYFNARNGEEIK</sequence>
<evidence type="ECO:0000313" key="4">
    <source>
        <dbReference type="Proteomes" id="UP000003860"/>
    </source>
</evidence>